<dbReference type="EMBL" id="GBXM01049900">
    <property type="protein sequence ID" value="JAH58677.1"/>
    <property type="molecule type" value="Transcribed_RNA"/>
</dbReference>
<organism evidence="1">
    <name type="scientific">Anguilla anguilla</name>
    <name type="common">European freshwater eel</name>
    <name type="synonym">Muraena anguilla</name>
    <dbReference type="NCBI Taxonomy" id="7936"/>
    <lineage>
        <taxon>Eukaryota</taxon>
        <taxon>Metazoa</taxon>
        <taxon>Chordata</taxon>
        <taxon>Craniata</taxon>
        <taxon>Vertebrata</taxon>
        <taxon>Euteleostomi</taxon>
        <taxon>Actinopterygii</taxon>
        <taxon>Neopterygii</taxon>
        <taxon>Teleostei</taxon>
        <taxon>Anguilliformes</taxon>
        <taxon>Anguillidae</taxon>
        <taxon>Anguilla</taxon>
    </lineage>
</organism>
<reference evidence="1" key="2">
    <citation type="journal article" date="2015" name="Fish Shellfish Immunol.">
        <title>Early steps in the European eel (Anguilla anguilla)-Vibrio vulnificus interaction in the gills: Role of the RtxA13 toxin.</title>
        <authorList>
            <person name="Callol A."/>
            <person name="Pajuelo D."/>
            <person name="Ebbesson L."/>
            <person name="Teles M."/>
            <person name="MacKenzie S."/>
            <person name="Amaro C."/>
        </authorList>
    </citation>
    <scope>NUCLEOTIDE SEQUENCE</scope>
</reference>
<name>A0A0E9TYW8_ANGAN</name>
<reference evidence="1" key="1">
    <citation type="submission" date="2014-11" db="EMBL/GenBank/DDBJ databases">
        <authorList>
            <person name="Amaro Gonzalez C."/>
        </authorList>
    </citation>
    <scope>NUCLEOTIDE SEQUENCE</scope>
</reference>
<dbReference type="AlphaFoldDB" id="A0A0E9TYW8"/>
<evidence type="ECO:0000313" key="1">
    <source>
        <dbReference type="EMBL" id="JAH58677.1"/>
    </source>
</evidence>
<protein>
    <submittedName>
        <fullName evidence="1">Uncharacterized protein</fullName>
    </submittedName>
</protein>
<sequence length="28" mass="3292">MLLNTVIINCFAVLNLPKFNKRFRAINK</sequence>
<proteinExistence type="predicted"/>
<accession>A0A0E9TYW8</accession>